<dbReference type="RefSeq" id="WP_072704218.1">
    <property type="nucleotide sequence ID" value="NZ_FRDH01000009.1"/>
</dbReference>
<sequence length="342" mass="39896">MTTIGEKIKKLRRDKGMSQSELAEKLGVTSQAISKWEKDISQPDIQTLPNIAACFGVAIDDLFEYSKEKKYEKISNTLEFNRDITAKEFLDMESFLKSEIDLKPDNYKPINLLADMYSVWVEILEKKSFDYAKRALELKPNSKDNMTLIFHALHGKNHDWNIGSHKDSIDFWKKILKAEPKNVSAYLYLLDDLMDAGRLSEAKEILAEARTVSKDTLYDTYEVQIEEIEHGFASVIDKYKALADKYPKDWRVLFHVANQFAQNEHYEEAIEYWLMSFEAMEKPRYTDMYDAIAQCYIRLGDKASAIGYYKKKKQLIKDDWGARYGYALDEIDEQIEELSRDL</sequence>
<dbReference type="CDD" id="cd00093">
    <property type="entry name" value="HTH_XRE"/>
    <property type="match status" value="1"/>
</dbReference>
<dbReference type="SUPFAM" id="SSF48452">
    <property type="entry name" value="TPR-like"/>
    <property type="match status" value="1"/>
</dbReference>
<dbReference type="Proteomes" id="UP000184097">
    <property type="component" value="Unassembled WGS sequence"/>
</dbReference>
<dbReference type="AlphaFoldDB" id="A0A1M7SR88"/>
<dbReference type="InterPro" id="IPR010982">
    <property type="entry name" value="Lambda_DNA-bd_dom_sf"/>
</dbReference>
<keyword evidence="1 3" id="KW-0238">DNA-binding</keyword>
<evidence type="ECO:0000313" key="4">
    <source>
        <dbReference type="Proteomes" id="UP000184097"/>
    </source>
</evidence>
<dbReference type="PANTHER" id="PTHR46558">
    <property type="entry name" value="TRACRIPTIONAL REGULATORY PROTEIN-RELATED-RELATED"/>
    <property type="match status" value="1"/>
</dbReference>
<dbReference type="PANTHER" id="PTHR46558:SF11">
    <property type="entry name" value="HTH-TYPE TRANSCRIPTIONAL REGULATOR XRE"/>
    <property type="match status" value="1"/>
</dbReference>
<dbReference type="InterPro" id="IPR011990">
    <property type="entry name" value="TPR-like_helical_dom_sf"/>
</dbReference>
<dbReference type="GO" id="GO:0003677">
    <property type="term" value="F:DNA binding"/>
    <property type="evidence" value="ECO:0007669"/>
    <property type="project" value="UniProtKB-KW"/>
</dbReference>
<protein>
    <submittedName>
        <fullName evidence="3">DNA-binding transcriptional regulator, XRE-family HTH domain</fullName>
    </submittedName>
</protein>
<evidence type="ECO:0000259" key="2">
    <source>
        <dbReference type="PROSITE" id="PS50943"/>
    </source>
</evidence>
<proteinExistence type="predicted"/>
<dbReference type="SUPFAM" id="SSF47413">
    <property type="entry name" value="lambda repressor-like DNA-binding domains"/>
    <property type="match status" value="1"/>
</dbReference>
<dbReference type="SMART" id="SM00530">
    <property type="entry name" value="HTH_XRE"/>
    <property type="match status" value="1"/>
</dbReference>
<dbReference type="Gene3D" id="1.25.40.10">
    <property type="entry name" value="Tetratricopeptide repeat domain"/>
    <property type="match status" value="2"/>
</dbReference>
<name>A0A1M7SR88_9FIRM</name>
<feature type="domain" description="HTH cro/C1-type" evidence="2">
    <location>
        <begin position="8"/>
        <end position="62"/>
    </location>
</feature>
<organism evidence="3 4">
    <name type="scientific">Butyrivibrio hungatei DSM 14810</name>
    <dbReference type="NCBI Taxonomy" id="1121132"/>
    <lineage>
        <taxon>Bacteria</taxon>
        <taxon>Bacillati</taxon>
        <taxon>Bacillota</taxon>
        <taxon>Clostridia</taxon>
        <taxon>Lachnospirales</taxon>
        <taxon>Lachnospiraceae</taxon>
        <taxon>Butyrivibrio</taxon>
    </lineage>
</organism>
<accession>A0A1M7SR88</accession>
<reference evidence="3 4" key="1">
    <citation type="submission" date="2016-12" db="EMBL/GenBank/DDBJ databases">
        <authorList>
            <person name="Song W.-J."/>
            <person name="Kurnit D.M."/>
        </authorList>
    </citation>
    <scope>NUCLEOTIDE SEQUENCE [LARGE SCALE GENOMIC DNA]</scope>
    <source>
        <strain evidence="3 4">DSM 14810</strain>
    </source>
</reference>
<dbReference type="EMBL" id="FRDH01000009">
    <property type="protein sequence ID" value="SHN60972.1"/>
    <property type="molecule type" value="Genomic_DNA"/>
</dbReference>
<dbReference type="Gene3D" id="1.10.260.40">
    <property type="entry name" value="lambda repressor-like DNA-binding domains"/>
    <property type="match status" value="1"/>
</dbReference>
<dbReference type="Pfam" id="PF01381">
    <property type="entry name" value="HTH_3"/>
    <property type="match status" value="1"/>
</dbReference>
<gene>
    <name evidence="3" type="ORF">SAMN02745247_02279</name>
</gene>
<evidence type="ECO:0000256" key="1">
    <source>
        <dbReference type="ARBA" id="ARBA00023125"/>
    </source>
</evidence>
<dbReference type="PROSITE" id="PS50943">
    <property type="entry name" value="HTH_CROC1"/>
    <property type="match status" value="1"/>
</dbReference>
<dbReference type="InterPro" id="IPR001387">
    <property type="entry name" value="Cro/C1-type_HTH"/>
</dbReference>
<evidence type="ECO:0000313" key="3">
    <source>
        <dbReference type="EMBL" id="SHN60972.1"/>
    </source>
</evidence>